<organism evidence="3 4">
    <name type="scientific">Clohesyomyces aquaticus</name>
    <dbReference type="NCBI Taxonomy" id="1231657"/>
    <lineage>
        <taxon>Eukaryota</taxon>
        <taxon>Fungi</taxon>
        <taxon>Dikarya</taxon>
        <taxon>Ascomycota</taxon>
        <taxon>Pezizomycotina</taxon>
        <taxon>Dothideomycetes</taxon>
        <taxon>Pleosporomycetidae</taxon>
        <taxon>Pleosporales</taxon>
        <taxon>Lindgomycetaceae</taxon>
        <taxon>Clohesyomyces</taxon>
    </lineage>
</organism>
<name>A0A1Y1ZFR0_9PLEO</name>
<feature type="compositionally biased region" description="Polar residues" evidence="1">
    <location>
        <begin position="168"/>
        <end position="185"/>
    </location>
</feature>
<dbReference type="AlphaFoldDB" id="A0A1Y1ZFR0"/>
<keyword evidence="2" id="KW-0812">Transmembrane</keyword>
<keyword evidence="2" id="KW-1133">Transmembrane helix</keyword>
<feature type="transmembrane region" description="Helical" evidence="2">
    <location>
        <begin position="341"/>
        <end position="359"/>
    </location>
</feature>
<proteinExistence type="predicted"/>
<gene>
    <name evidence="3" type="ORF">BCR34DRAFT_487852</name>
</gene>
<evidence type="ECO:0000256" key="1">
    <source>
        <dbReference type="SAM" id="MobiDB-lite"/>
    </source>
</evidence>
<evidence type="ECO:0000313" key="3">
    <source>
        <dbReference type="EMBL" id="ORY09091.1"/>
    </source>
</evidence>
<keyword evidence="4" id="KW-1185">Reference proteome</keyword>
<comment type="caution">
    <text evidence="3">The sequence shown here is derived from an EMBL/GenBank/DDBJ whole genome shotgun (WGS) entry which is preliminary data.</text>
</comment>
<protein>
    <submittedName>
        <fullName evidence="3">Uncharacterized protein</fullName>
    </submittedName>
</protein>
<dbReference type="OrthoDB" id="5360701at2759"/>
<feature type="transmembrane region" description="Helical" evidence="2">
    <location>
        <begin position="303"/>
        <end position="321"/>
    </location>
</feature>
<evidence type="ECO:0000313" key="4">
    <source>
        <dbReference type="Proteomes" id="UP000193144"/>
    </source>
</evidence>
<accession>A0A1Y1ZFR0</accession>
<sequence length="462" mass="51604">MKPGALSIRARARPMCQLCDYMLQQPARQRRFVATSTFKAPAPSVRRQLPRPHGVVPAIRARTSTTAAQATPQTQELEPEQLSQVQSRIEQVNSRLRDIEEFINAIFTSHTIEEGDQRTVHALEELQAIADQAINIRISQLKQTRKSSPKASSAAAILSLDVHKPSHGNGNSNGHKSSPAANTLPSPTYIQQLAESLLRHENVFLSPNALSAYIDLVKLIHRPRSIPDMFRLYATKPIPLAGTSPPRFSHPSPSSHKQAIPGPIAEKALSAAIAAKDLVLCLDVVDTTYCAPAFIRHKIVSKALPPVCGAALLPFGLWIIAEEFSHYSGGIDPALFKMYSWVGLLTYVSCTGTLGFVALTTHNDHFDRVVWRPGMPLRDRWLREEERAAMDRIAGAWGFKEKWRRGDEEGEEWEGLKEFIALRGMWLDKPDLMEGQNPGGEYGMWKMNESLFSLLRKKWKRS</sequence>
<evidence type="ECO:0000256" key="2">
    <source>
        <dbReference type="SAM" id="Phobius"/>
    </source>
</evidence>
<dbReference type="Proteomes" id="UP000193144">
    <property type="component" value="Unassembled WGS sequence"/>
</dbReference>
<keyword evidence="2" id="KW-0472">Membrane</keyword>
<dbReference type="EMBL" id="MCFA01000091">
    <property type="protein sequence ID" value="ORY09091.1"/>
    <property type="molecule type" value="Genomic_DNA"/>
</dbReference>
<feature type="region of interest" description="Disordered" evidence="1">
    <location>
        <begin position="162"/>
        <end position="185"/>
    </location>
</feature>
<reference evidence="3 4" key="1">
    <citation type="submission" date="2016-07" db="EMBL/GenBank/DDBJ databases">
        <title>Pervasive Adenine N6-methylation of Active Genes in Fungi.</title>
        <authorList>
            <consortium name="DOE Joint Genome Institute"/>
            <person name="Mondo S.J."/>
            <person name="Dannebaum R.O."/>
            <person name="Kuo R.C."/>
            <person name="Labutti K."/>
            <person name="Haridas S."/>
            <person name="Kuo A."/>
            <person name="Salamov A."/>
            <person name="Ahrendt S.R."/>
            <person name="Lipzen A."/>
            <person name="Sullivan W."/>
            <person name="Andreopoulos W.B."/>
            <person name="Clum A."/>
            <person name="Lindquist E."/>
            <person name="Daum C."/>
            <person name="Ramamoorthy G.K."/>
            <person name="Gryganskyi A."/>
            <person name="Culley D."/>
            <person name="Magnuson J.K."/>
            <person name="James T.Y."/>
            <person name="O'Malley M.A."/>
            <person name="Stajich J.E."/>
            <person name="Spatafora J.W."/>
            <person name="Visel A."/>
            <person name="Grigoriev I.V."/>
        </authorList>
    </citation>
    <scope>NUCLEOTIDE SEQUENCE [LARGE SCALE GENOMIC DNA]</scope>
    <source>
        <strain evidence="3 4">CBS 115471</strain>
    </source>
</reference>